<protein>
    <recommendedName>
        <fullName evidence="4">Sulfotransferase family protein</fullName>
    </recommendedName>
</protein>
<dbReference type="Gene3D" id="3.40.50.300">
    <property type="entry name" value="P-loop containing nucleotide triphosphate hydrolases"/>
    <property type="match status" value="1"/>
</dbReference>
<keyword evidence="2" id="KW-0614">Plasmid</keyword>
<organism evidence="2 3">
    <name type="scientific">Parasedimentitalea marina</name>
    <dbReference type="NCBI Taxonomy" id="2483033"/>
    <lineage>
        <taxon>Bacteria</taxon>
        <taxon>Pseudomonadati</taxon>
        <taxon>Pseudomonadota</taxon>
        <taxon>Alphaproteobacteria</taxon>
        <taxon>Rhodobacterales</taxon>
        <taxon>Paracoccaceae</taxon>
        <taxon>Parasedimentitalea</taxon>
    </lineage>
</organism>
<dbReference type="InterPro" id="IPR014556">
    <property type="entry name" value="UCP029407"/>
</dbReference>
<reference evidence="2 3" key="1">
    <citation type="submission" date="2018-10" db="EMBL/GenBank/DDBJ databases">
        <title>Parasedimentitalea marina sp. nov., a psychrophilic bacterium isolated from deep seawater of the New Britain Trench.</title>
        <authorList>
            <person name="Cao J."/>
        </authorList>
    </citation>
    <scope>NUCLEOTIDE SEQUENCE [LARGE SCALE GENOMIC DNA]</scope>
    <source>
        <strain evidence="2 3">W43</strain>
        <plasmid evidence="2 3">pW43A</plasmid>
    </source>
</reference>
<accession>A0A3T0N9D0</accession>
<proteinExistence type="predicted"/>
<geneLocation type="plasmid" evidence="2 3">
    <name>pW43A</name>
</geneLocation>
<dbReference type="Proteomes" id="UP000283063">
    <property type="component" value="Plasmid pW43A"/>
</dbReference>
<dbReference type="SUPFAM" id="SSF52540">
    <property type="entry name" value="P-loop containing nucleoside triphosphate hydrolases"/>
    <property type="match status" value="1"/>
</dbReference>
<evidence type="ECO:0000313" key="2">
    <source>
        <dbReference type="EMBL" id="AZV80591.1"/>
    </source>
</evidence>
<evidence type="ECO:0000256" key="1">
    <source>
        <dbReference type="SAM" id="Coils"/>
    </source>
</evidence>
<feature type="coiled-coil region" evidence="1">
    <location>
        <begin position="287"/>
        <end position="328"/>
    </location>
</feature>
<dbReference type="KEGG" id="sedi:EBB79_21695"/>
<evidence type="ECO:0008006" key="4">
    <source>
        <dbReference type="Google" id="ProtNLM"/>
    </source>
</evidence>
<evidence type="ECO:0000313" key="3">
    <source>
        <dbReference type="Proteomes" id="UP000283063"/>
    </source>
</evidence>
<name>A0A3T0N9D0_9RHOB</name>
<dbReference type="EMBL" id="CP033220">
    <property type="protein sequence ID" value="AZV80591.1"/>
    <property type="molecule type" value="Genomic_DNA"/>
</dbReference>
<dbReference type="AlphaFoldDB" id="A0A3T0N9D0"/>
<keyword evidence="1" id="KW-0175">Coiled coil</keyword>
<dbReference type="PIRSF" id="PIRSF029407">
    <property type="entry name" value="UCP029407"/>
    <property type="match status" value="1"/>
</dbReference>
<keyword evidence="3" id="KW-1185">Reference proteome</keyword>
<dbReference type="InterPro" id="IPR027417">
    <property type="entry name" value="P-loop_NTPase"/>
</dbReference>
<sequence>MQPAYDRNACHRIKRKGFYESRRIYELNNALMQSAGIDWRDWMPFPADWEHSKQAEQFQDQAREVLRGEFGSSSFFVMKDPRICRVYPFWKKVLEAEGCTPALLYTHRNPLEVAASLANLKKASAEAGLIIWLRYVLDAEIATRGERRCFTSFQRIIEDWPREIAKAEQELGFVFRGHSQASQQEVESFLSRDLKHFEKQDDLAGNQSVPTWVSDTYAVLERWAAEGEDTADYEILDRVKGDFDRTGPVFAPFTSNEARNLKAEVSDQGQQAVAVAETREKEAVKRAGKLKRELMQVTESRNALSKQLEQEHGAIQEMERAMEAANTKLRPLRSWTGKKC</sequence>
<gene>
    <name evidence="2" type="ORF">EBB79_21695</name>
</gene>